<evidence type="ECO:0000256" key="5">
    <source>
        <dbReference type="ARBA" id="ARBA00023239"/>
    </source>
</evidence>
<dbReference type="Pfam" id="PF24621">
    <property type="entry name" value="DHQS_C"/>
    <property type="match status" value="1"/>
</dbReference>
<proteinExistence type="predicted"/>
<keyword evidence="3" id="KW-0547">Nucleotide-binding</keyword>
<protein>
    <recommendedName>
        <fullName evidence="11">3-dehydroquinate synthase</fullName>
    </recommendedName>
</protein>
<dbReference type="InterPro" id="IPR035872">
    <property type="entry name" value="EEVS-like"/>
</dbReference>
<dbReference type="Pfam" id="PF01761">
    <property type="entry name" value="DHQ_synthase"/>
    <property type="match status" value="1"/>
</dbReference>
<evidence type="ECO:0000313" key="10">
    <source>
        <dbReference type="Proteomes" id="UP001161757"/>
    </source>
</evidence>
<evidence type="ECO:0000259" key="7">
    <source>
        <dbReference type="Pfam" id="PF01761"/>
    </source>
</evidence>
<evidence type="ECO:0000313" key="9">
    <source>
        <dbReference type="EMBL" id="KAJ8988163.1"/>
    </source>
</evidence>
<dbReference type="InterPro" id="IPR050071">
    <property type="entry name" value="Dehydroquinate_synthase"/>
</dbReference>
<evidence type="ECO:0000256" key="4">
    <source>
        <dbReference type="ARBA" id="ARBA00023027"/>
    </source>
</evidence>
<dbReference type="Gene3D" id="3.40.50.1970">
    <property type="match status" value="1"/>
</dbReference>
<dbReference type="Gene3D" id="1.20.1090.10">
    <property type="entry name" value="Dehydroquinate synthase-like - alpha domain"/>
    <property type="match status" value="1"/>
</dbReference>
<dbReference type="GO" id="GO:0046872">
    <property type="term" value="F:metal ion binding"/>
    <property type="evidence" value="ECO:0007669"/>
    <property type="project" value="UniProtKB-KW"/>
</dbReference>
<evidence type="ECO:0008006" key="11">
    <source>
        <dbReference type="Google" id="ProtNLM"/>
    </source>
</evidence>
<accession>A0AAN6EMZ8</accession>
<dbReference type="AlphaFoldDB" id="A0AAN6EMZ8"/>
<sequence length="562" mass="61838">MLLMEVYHRGQLCGLLGDAIISKSEPILPFLLALPAAIDVFQLFSATQCLFSPVFVFTYKMSDLKASVAETPSGFHVEGYEKIEYDFTFIDGVFDIKRSELADCYKQWGRCLAVMDYNIFNVYGEQMQKYFDHHNIELDIHKTMIGEKAKSIDTFLSIVDSMNKFGIYRKEPVLVIGGGLVTDVAGFACAAYRRNTNYIRIPTTVIGLIDASVSIKVAVNYGNYKNRLGAYHAPMHTFLDFTFLRTLPEAQIRNGFAELIKISTCAHLPTFNLLDKYCEQLISTGFGRKDGASQEVRNAADDINRAGIHEMLKLETPNLHEIGLDRVIAYGHTWSPLHELVPDVPLRHGHAISIDMAYSATLANMRGILSDEDHKRILNLFSRAGLSMDHHQFDEEILDKGTKAILRTRDGKLRAAVPSPLGRCVFLNDVSMDDMYAALRRHKSLMKDYPRNGEGLEAFVDASDTGYTVNGLPVELNGSSTNAKLKVLNDDVKATGVATNGHVDVDGKRTNGITKATKHASGPEGVDGLQGGAVDAVPNGYSNGIANGVNGNANGVHTNGVH</sequence>
<dbReference type="FunFam" id="1.20.1090.10:FF:000015">
    <property type="entry name" value="3-dehydroquinate synthase protein"/>
    <property type="match status" value="1"/>
</dbReference>
<dbReference type="FunFam" id="3.40.50.1970:FF:000018">
    <property type="entry name" value="Related to 2-epi-5-epi-valiolone synthase"/>
    <property type="match status" value="1"/>
</dbReference>
<evidence type="ECO:0000256" key="6">
    <source>
        <dbReference type="SAM" id="MobiDB-lite"/>
    </source>
</evidence>
<keyword evidence="4" id="KW-0520">NAD</keyword>
<dbReference type="Proteomes" id="UP001161757">
    <property type="component" value="Unassembled WGS sequence"/>
</dbReference>
<dbReference type="PANTHER" id="PTHR43622:SF3">
    <property type="entry name" value="2-EPI-5-EPI-VALIOLONE SYNTHASE"/>
    <property type="match status" value="1"/>
</dbReference>
<dbReference type="GO" id="GO:0000166">
    <property type="term" value="F:nucleotide binding"/>
    <property type="evidence" value="ECO:0007669"/>
    <property type="project" value="UniProtKB-KW"/>
</dbReference>
<keyword evidence="2" id="KW-0479">Metal-binding</keyword>
<dbReference type="SUPFAM" id="SSF56796">
    <property type="entry name" value="Dehydroquinate synthase-like"/>
    <property type="match status" value="1"/>
</dbReference>
<comment type="caution">
    <text evidence="9">The sequence shown here is derived from an EMBL/GenBank/DDBJ whole genome shotgun (WGS) entry which is preliminary data.</text>
</comment>
<feature type="region of interest" description="Disordered" evidence="6">
    <location>
        <begin position="508"/>
        <end position="528"/>
    </location>
</feature>
<feature type="domain" description="3-dehydroquinate synthase C-terminal" evidence="8">
    <location>
        <begin position="255"/>
        <end position="395"/>
    </location>
</feature>
<organism evidence="9 10">
    <name type="scientific">Exophiala dermatitidis</name>
    <name type="common">Black yeast-like fungus</name>
    <name type="synonym">Wangiella dermatitidis</name>
    <dbReference type="NCBI Taxonomy" id="5970"/>
    <lineage>
        <taxon>Eukaryota</taxon>
        <taxon>Fungi</taxon>
        <taxon>Dikarya</taxon>
        <taxon>Ascomycota</taxon>
        <taxon>Pezizomycotina</taxon>
        <taxon>Eurotiomycetes</taxon>
        <taxon>Chaetothyriomycetidae</taxon>
        <taxon>Chaetothyriales</taxon>
        <taxon>Herpotrichiellaceae</taxon>
        <taxon>Exophiala</taxon>
    </lineage>
</organism>
<dbReference type="InterPro" id="IPR030960">
    <property type="entry name" value="DHQS/DOIS_N"/>
</dbReference>
<keyword evidence="5" id="KW-0456">Lyase</keyword>
<evidence type="ECO:0000256" key="2">
    <source>
        <dbReference type="ARBA" id="ARBA00022723"/>
    </source>
</evidence>
<feature type="domain" description="3-dehydroquinate synthase N-terminal" evidence="7">
    <location>
        <begin position="146"/>
        <end position="253"/>
    </location>
</feature>
<evidence type="ECO:0000256" key="1">
    <source>
        <dbReference type="ARBA" id="ARBA00001911"/>
    </source>
</evidence>
<evidence type="ECO:0000256" key="3">
    <source>
        <dbReference type="ARBA" id="ARBA00022741"/>
    </source>
</evidence>
<dbReference type="GO" id="GO:0003856">
    <property type="term" value="F:3-dehydroquinate synthase activity"/>
    <property type="evidence" value="ECO:0007669"/>
    <property type="project" value="TreeGrafter"/>
</dbReference>
<dbReference type="InterPro" id="IPR056179">
    <property type="entry name" value="DHQS_C"/>
</dbReference>
<name>A0AAN6EMZ8_EXODE</name>
<reference evidence="9" key="1">
    <citation type="submission" date="2023-01" db="EMBL/GenBank/DDBJ databases">
        <title>Exophiala dermititidis isolated from Cystic Fibrosis Patient.</title>
        <authorList>
            <person name="Kurbessoian T."/>
            <person name="Crocker A."/>
            <person name="Murante D."/>
            <person name="Hogan D.A."/>
            <person name="Stajich J.E."/>
        </authorList>
    </citation>
    <scope>NUCLEOTIDE SEQUENCE</scope>
    <source>
        <strain evidence="9">Ex8</strain>
    </source>
</reference>
<dbReference type="EMBL" id="JAJGCB010000020">
    <property type="protein sequence ID" value="KAJ8988163.1"/>
    <property type="molecule type" value="Genomic_DNA"/>
</dbReference>
<dbReference type="GO" id="GO:0017000">
    <property type="term" value="P:antibiotic biosynthetic process"/>
    <property type="evidence" value="ECO:0007669"/>
    <property type="project" value="InterPro"/>
</dbReference>
<dbReference type="CDD" id="cd08199">
    <property type="entry name" value="EEVS"/>
    <property type="match status" value="1"/>
</dbReference>
<comment type="cofactor">
    <cofactor evidence="1">
        <name>NAD(+)</name>
        <dbReference type="ChEBI" id="CHEBI:57540"/>
    </cofactor>
</comment>
<gene>
    <name evidence="9" type="ORF">HRR80_007938</name>
</gene>
<dbReference type="PANTHER" id="PTHR43622">
    <property type="entry name" value="3-DEHYDROQUINATE SYNTHASE"/>
    <property type="match status" value="1"/>
</dbReference>
<evidence type="ECO:0000259" key="8">
    <source>
        <dbReference type="Pfam" id="PF24621"/>
    </source>
</evidence>